<proteinExistence type="predicted"/>
<name>A0A383E739_9ZZZZ</name>
<protein>
    <submittedName>
        <fullName evidence="1">Uncharacterized protein</fullName>
    </submittedName>
</protein>
<reference evidence="1" key="1">
    <citation type="submission" date="2018-05" db="EMBL/GenBank/DDBJ databases">
        <authorList>
            <person name="Lanie J.A."/>
            <person name="Ng W.-L."/>
            <person name="Kazmierczak K.M."/>
            <person name="Andrzejewski T.M."/>
            <person name="Davidsen T.M."/>
            <person name="Wayne K.J."/>
            <person name="Tettelin H."/>
            <person name="Glass J.I."/>
            <person name="Rusch D."/>
            <person name="Podicherti R."/>
            <person name="Tsui H.-C.T."/>
            <person name="Winkler M.E."/>
        </authorList>
    </citation>
    <scope>NUCLEOTIDE SEQUENCE</scope>
</reference>
<sequence length="232" mass="25775">DELRNSAVNDGEGLLVLDGGNIFQGNPLGMADSGQSMIEWMNRIGYDAMVPGSYDFISGAENLKHLAQKSEFPFLFSNLGCDNCPLEIEELRPFIIKEISEVKVGILGVVNSQISEIVLAENRMGTTAKFEVPTMRQWVPIMKAEGAEVIIILSSSGVPWDREEEYEKFVEKVDNGEINENKTSLNSLEMAYFTEDVDFIVAGGNSKGDWLPWDDPNSHTYIMQGYGNGTEF</sequence>
<dbReference type="GO" id="GO:0016787">
    <property type="term" value="F:hydrolase activity"/>
    <property type="evidence" value="ECO:0007669"/>
    <property type="project" value="InterPro"/>
</dbReference>
<gene>
    <name evidence="1" type="ORF">METZ01_LOCUS505097</name>
</gene>
<feature type="non-terminal residue" evidence="1">
    <location>
        <position position="232"/>
    </location>
</feature>
<dbReference type="PANTHER" id="PTHR11575:SF24">
    <property type="entry name" value="5'-NUCLEOTIDASE"/>
    <property type="match status" value="1"/>
</dbReference>
<dbReference type="Gene3D" id="3.60.21.10">
    <property type="match status" value="1"/>
</dbReference>
<organism evidence="1">
    <name type="scientific">marine metagenome</name>
    <dbReference type="NCBI Taxonomy" id="408172"/>
    <lineage>
        <taxon>unclassified sequences</taxon>
        <taxon>metagenomes</taxon>
        <taxon>ecological metagenomes</taxon>
    </lineage>
</organism>
<evidence type="ECO:0000313" key="1">
    <source>
        <dbReference type="EMBL" id="SVE52243.1"/>
    </source>
</evidence>
<dbReference type="InterPro" id="IPR006179">
    <property type="entry name" value="5_nucleotidase/apyrase"/>
</dbReference>
<accession>A0A383E739</accession>
<dbReference type="PANTHER" id="PTHR11575">
    <property type="entry name" value="5'-NUCLEOTIDASE-RELATED"/>
    <property type="match status" value="1"/>
</dbReference>
<dbReference type="GO" id="GO:0030288">
    <property type="term" value="C:outer membrane-bounded periplasmic space"/>
    <property type="evidence" value="ECO:0007669"/>
    <property type="project" value="TreeGrafter"/>
</dbReference>
<dbReference type="SUPFAM" id="SSF56300">
    <property type="entry name" value="Metallo-dependent phosphatases"/>
    <property type="match status" value="1"/>
</dbReference>
<feature type="non-terminal residue" evidence="1">
    <location>
        <position position="1"/>
    </location>
</feature>
<dbReference type="GO" id="GO:0009166">
    <property type="term" value="P:nucleotide catabolic process"/>
    <property type="evidence" value="ECO:0007669"/>
    <property type="project" value="InterPro"/>
</dbReference>
<dbReference type="InterPro" id="IPR029052">
    <property type="entry name" value="Metallo-depent_PP-like"/>
</dbReference>
<dbReference type="EMBL" id="UINC01223168">
    <property type="protein sequence ID" value="SVE52243.1"/>
    <property type="molecule type" value="Genomic_DNA"/>
</dbReference>
<dbReference type="AlphaFoldDB" id="A0A383E739"/>